<keyword evidence="3" id="KW-1185">Reference proteome</keyword>
<reference evidence="2 3" key="1">
    <citation type="submission" date="2023-01" db="EMBL/GenBank/DDBJ databases">
        <title>Analysis of 21 Apiospora genomes using comparative genomics revels a genus with tremendous synthesis potential of carbohydrate active enzymes and secondary metabolites.</title>
        <authorList>
            <person name="Sorensen T."/>
        </authorList>
    </citation>
    <scope>NUCLEOTIDE SEQUENCE [LARGE SCALE GENOMIC DNA]</scope>
    <source>
        <strain evidence="2 3">CBS 83171</strain>
    </source>
</reference>
<keyword evidence="1" id="KW-0472">Membrane</keyword>
<evidence type="ECO:0000313" key="2">
    <source>
        <dbReference type="EMBL" id="KAK8067536.1"/>
    </source>
</evidence>
<protein>
    <submittedName>
        <fullName evidence="2">Uncharacterized protein</fullName>
    </submittedName>
</protein>
<evidence type="ECO:0000256" key="1">
    <source>
        <dbReference type="SAM" id="Phobius"/>
    </source>
</evidence>
<keyword evidence="1" id="KW-1133">Transmembrane helix</keyword>
<dbReference type="EMBL" id="JAQQWM010000004">
    <property type="protein sequence ID" value="KAK8067536.1"/>
    <property type="molecule type" value="Genomic_DNA"/>
</dbReference>
<feature type="transmembrane region" description="Helical" evidence="1">
    <location>
        <begin position="12"/>
        <end position="32"/>
    </location>
</feature>
<proteinExistence type="predicted"/>
<evidence type="ECO:0000313" key="3">
    <source>
        <dbReference type="Proteomes" id="UP001446871"/>
    </source>
</evidence>
<organism evidence="2 3">
    <name type="scientific">Apiospora saccharicola</name>
    <dbReference type="NCBI Taxonomy" id="335842"/>
    <lineage>
        <taxon>Eukaryota</taxon>
        <taxon>Fungi</taxon>
        <taxon>Dikarya</taxon>
        <taxon>Ascomycota</taxon>
        <taxon>Pezizomycotina</taxon>
        <taxon>Sordariomycetes</taxon>
        <taxon>Xylariomycetidae</taxon>
        <taxon>Amphisphaeriales</taxon>
        <taxon>Apiosporaceae</taxon>
        <taxon>Apiospora</taxon>
    </lineage>
</organism>
<gene>
    <name evidence="2" type="ORF">PG996_006648</name>
</gene>
<keyword evidence="1" id="KW-0812">Transmembrane</keyword>
<name>A0ABR1VB42_9PEZI</name>
<sequence length="61" mass="6688">MEFTSQEVVGVVGVIVTLPPTMLILWTCWSRIKRNKELDRGSADVQSSVLLLVGDRDAASV</sequence>
<comment type="caution">
    <text evidence="2">The sequence shown here is derived from an EMBL/GenBank/DDBJ whole genome shotgun (WGS) entry which is preliminary data.</text>
</comment>
<accession>A0ABR1VB42</accession>
<dbReference type="Proteomes" id="UP001446871">
    <property type="component" value="Unassembled WGS sequence"/>
</dbReference>